<dbReference type="PROSITE" id="PS50893">
    <property type="entry name" value="ABC_TRANSPORTER_2"/>
    <property type="match status" value="1"/>
</dbReference>
<reference evidence="6" key="1">
    <citation type="journal article" date="2019" name="Int. J. Syst. Evol. Microbiol.">
        <title>The Global Catalogue of Microorganisms (GCM) 10K type strain sequencing project: providing services to taxonomists for standard genome sequencing and annotation.</title>
        <authorList>
            <consortium name="The Broad Institute Genomics Platform"/>
            <consortium name="The Broad Institute Genome Sequencing Center for Infectious Disease"/>
            <person name="Wu L."/>
            <person name="Ma J."/>
        </authorList>
    </citation>
    <scope>NUCLEOTIDE SEQUENCE [LARGE SCALE GENOMIC DNA]</scope>
    <source>
        <strain evidence="6">KCTC 52487</strain>
    </source>
</reference>
<evidence type="ECO:0000256" key="2">
    <source>
        <dbReference type="ARBA" id="ARBA00022741"/>
    </source>
</evidence>
<evidence type="ECO:0000313" key="5">
    <source>
        <dbReference type="EMBL" id="MFC2927180.1"/>
    </source>
</evidence>
<proteinExistence type="predicted"/>
<dbReference type="SMART" id="SM00382">
    <property type="entry name" value="AAA"/>
    <property type="match status" value="1"/>
</dbReference>
<dbReference type="PANTHER" id="PTHR42781">
    <property type="entry name" value="SPERMIDINE/PUTRESCINE IMPORT ATP-BINDING PROTEIN POTA"/>
    <property type="match status" value="1"/>
</dbReference>
<feature type="domain" description="ABC transporter" evidence="4">
    <location>
        <begin position="3"/>
        <end position="238"/>
    </location>
</feature>
<dbReference type="InterPro" id="IPR003593">
    <property type="entry name" value="AAA+_ATPase"/>
</dbReference>
<evidence type="ECO:0000256" key="1">
    <source>
        <dbReference type="ARBA" id="ARBA00022448"/>
    </source>
</evidence>
<protein>
    <submittedName>
        <fullName evidence="5">ATP-binding cassette domain-containing protein</fullName>
    </submittedName>
</protein>
<accession>A0ABV7A0K8</accession>
<dbReference type="InterPro" id="IPR050093">
    <property type="entry name" value="ABC_SmlMolc_Importer"/>
</dbReference>
<dbReference type="InterPro" id="IPR027417">
    <property type="entry name" value="P-loop_NTPase"/>
</dbReference>
<dbReference type="PANTHER" id="PTHR42781:SF4">
    <property type="entry name" value="SPERMIDINE_PUTRESCINE IMPORT ATP-BINDING PROTEIN POTA"/>
    <property type="match status" value="1"/>
</dbReference>
<dbReference type="InterPro" id="IPR003439">
    <property type="entry name" value="ABC_transporter-like_ATP-bd"/>
</dbReference>
<comment type="caution">
    <text evidence="5">The sequence shown here is derived from an EMBL/GenBank/DDBJ whole genome shotgun (WGS) entry which is preliminary data.</text>
</comment>
<evidence type="ECO:0000256" key="3">
    <source>
        <dbReference type="ARBA" id="ARBA00022840"/>
    </source>
</evidence>
<evidence type="ECO:0000313" key="6">
    <source>
        <dbReference type="Proteomes" id="UP001595379"/>
    </source>
</evidence>
<dbReference type="InterPro" id="IPR017871">
    <property type="entry name" value="ABC_transporter-like_CS"/>
</dbReference>
<gene>
    <name evidence="5" type="ORF">ACFOOR_13775</name>
</gene>
<dbReference type="EMBL" id="JBHRSV010000028">
    <property type="protein sequence ID" value="MFC2927180.1"/>
    <property type="molecule type" value="Genomic_DNA"/>
</dbReference>
<organism evidence="5 6">
    <name type="scientific">Hyphobacterium vulgare</name>
    <dbReference type="NCBI Taxonomy" id="1736751"/>
    <lineage>
        <taxon>Bacteria</taxon>
        <taxon>Pseudomonadati</taxon>
        <taxon>Pseudomonadota</taxon>
        <taxon>Alphaproteobacteria</taxon>
        <taxon>Maricaulales</taxon>
        <taxon>Maricaulaceae</taxon>
        <taxon>Hyphobacterium</taxon>
    </lineage>
</organism>
<evidence type="ECO:0000259" key="4">
    <source>
        <dbReference type="PROSITE" id="PS50893"/>
    </source>
</evidence>
<keyword evidence="1" id="KW-0813">Transport</keyword>
<dbReference type="PROSITE" id="PS00211">
    <property type="entry name" value="ABC_TRANSPORTER_1"/>
    <property type="match status" value="1"/>
</dbReference>
<keyword evidence="3 5" id="KW-0067">ATP-binding</keyword>
<keyword evidence="2" id="KW-0547">Nucleotide-binding</keyword>
<dbReference type="Gene3D" id="3.40.50.300">
    <property type="entry name" value="P-loop containing nucleotide triphosphate hydrolases"/>
    <property type="match status" value="1"/>
</dbReference>
<keyword evidence="6" id="KW-1185">Reference proteome</keyword>
<dbReference type="Proteomes" id="UP001595379">
    <property type="component" value="Unassembled WGS sequence"/>
</dbReference>
<name>A0ABV7A0K8_9PROT</name>
<dbReference type="GO" id="GO:0005524">
    <property type="term" value="F:ATP binding"/>
    <property type="evidence" value="ECO:0007669"/>
    <property type="project" value="UniProtKB-KW"/>
</dbReference>
<dbReference type="SUPFAM" id="SSF52540">
    <property type="entry name" value="P-loop containing nucleoside triphosphate hydrolases"/>
    <property type="match status" value="1"/>
</dbReference>
<dbReference type="Pfam" id="PF00005">
    <property type="entry name" value="ABC_tran"/>
    <property type="match status" value="1"/>
</dbReference>
<dbReference type="RefSeq" id="WP_343163164.1">
    <property type="nucleotide sequence ID" value="NZ_JBHRSV010000028.1"/>
</dbReference>
<sequence length="256" mass="27445">MTLSADALTKRFADGTLAVDGVSFTVAAGECLAIIGESGCGKTTTLKMLNRLIEPTGGSIAFAGGNVTALRPEALRRRIGWVMQGDGLFPHMTVAENIAVTPRLLGWDKARIDARVDALIEQVRLSVAEHRGRYPAQLSGGQRQRVAIARALSVEPELLLLDEAFGALDPLTRGALQSDFTALRRELGFAAVLVTHDMAEALLIADRILVMKSGRVVRTGTPADLLQDPGDAYVEDLLAMPRQQARAIERLEAGHA</sequence>